<dbReference type="STRING" id="2060905.A0A2B7WZX7"/>
<proteinExistence type="predicted"/>
<organism evidence="1 2">
    <name type="scientific">Blastomyces parvus</name>
    <dbReference type="NCBI Taxonomy" id="2060905"/>
    <lineage>
        <taxon>Eukaryota</taxon>
        <taxon>Fungi</taxon>
        <taxon>Dikarya</taxon>
        <taxon>Ascomycota</taxon>
        <taxon>Pezizomycotina</taxon>
        <taxon>Eurotiomycetes</taxon>
        <taxon>Eurotiomycetidae</taxon>
        <taxon>Onygenales</taxon>
        <taxon>Ajellomycetaceae</taxon>
        <taxon>Blastomyces</taxon>
    </lineage>
</organism>
<name>A0A2B7WZX7_9EURO</name>
<dbReference type="EMBL" id="PDNC01000063">
    <property type="protein sequence ID" value="PGH02117.1"/>
    <property type="molecule type" value="Genomic_DNA"/>
</dbReference>
<gene>
    <name evidence="1" type="ORF">GX51_04820</name>
</gene>
<evidence type="ECO:0000313" key="2">
    <source>
        <dbReference type="Proteomes" id="UP000224080"/>
    </source>
</evidence>
<dbReference type="OrthoDB" id="4193134at2759"/>
<dbReference type="AlphaFoldDB" id="A0A2B7WZX7"/>
<reference evidence="1 2" key="1">
    <citation type="submission" date="2017-10" db="EMBL/GenBank/DDBJ databases">
        <title>Comparative genomics in systemic dimorphic fungi from Ajellomycetaceae.</title>
        <authorList>
            <person name="Munoz J.F."/>
            <person name="Mcewen J.G."/>
            <person name="Clay O.K."/>
            <person name="Cuomo C.A."/>
        </authorList>
    </citation>
    <scope>NUCLEOTIDE SEQUENCE [LARGE SCALE GENOMIC DNA]</scope>
    <source>
        <strain evidence="1 2">UAMH130</strain>
    </source>
</reference>
<protein>
    <submittedName>
        <fullName evidence="1">Uncharacterized protein</fullName>
    </submittedName>
</protein>
<keyword evidence="2" id="KW-1185">Reference proteome</keyword>
<comment type="caution">
    <text evidence="1">The sequence shown here is derived from an EMBL/GenBank/DDBJ whole genome shotgun (WGS) entry which is preliminary data.</text>
</comment>
<sequence length="97" mass="10764">MNEIERLVASHCELSHEQGTSSGNGRTARQQASWQHDDLQCVVLVHINGPKAGASVPSKVAFRVPSPYKIGKEEFPNNAKEKLQAEAATYIWIHEHC</sequence>
<accession>A0A2B7WZX7</accession>
<evidence type="ECO:0000313" key="1">
    <source>
        <dbReference type="EMBL" id="PGH02117.1"/>
    </source>
</evidence>
<dbReference type="Proteomes" id="UP000224080">
    <property type="component" value="Unassembled WGS sequence"/>
</dbReference>